<evidence type="ECO:0000313" key="1">
    <source>
        <dbReference type="EMBL" id="KAJ9088904.1"/>
    </source>
</evidence>
<dbReference type="EMBL" id="QTSX02000079">
    <property type="protein sequence ID" value="KAJ9088904.1"/>
    <property type="molecule type" value="Genomic_DNA"/>
</dbReference>
<protein>
    <submittedName>
        <fullName evidence="1">Uncharacterized protein</fullName>
    </submittedName>
</protein>
<organism evidence="1 2">
    <name type="scientific">Entomophthora muscae</name>
    <dbReference type="NCBI Taxonomy" id="34485"/>
    <lineage>
        <taxon>Eukaryota</taxon>
        <taxon>Fungi</taxon>
        <taxon>Fungi incertae sedis</taxon>
        <taxon>Zoopagomycota</taxon>
        <taxon>Entomophthoromycotina</taxon>
        <taxon>Entomophthoromycetes</taxon>
        <taxon>Entomophthorales</taxon>
        <taxon>Entomophthoraceae</taxon>
        <taxon>Entomophthora</taxon>
    </lineage>
</organism>
<reference evidence="1" key="1">
    <citation type="submission" date="2022-04" db="EMBL/GenBank/DDBJ databases">
        <title>Genome of the entomopathogenic fungus Entomophthora muscae.</title>
        <authorList>
            <person name="Elya C."/>
            <person name="Lovett B.R."/>
            <person name="Lee E."/>
            <person name="Macias A.M."/>
            <person name="Hajek A.E."/>
            <person name="De Bivort B.L."/>
            <person name="Kasson M.T."/>
            <person name="De Fine Licht H.H."/>
            <person name="Stajich J.E."/>
        </authorList>
    </citation>
    <scope>NUCLEOTIDE SEQUENCE</scope>
    <source>
        <strain evidence="1">Berkeley</strain>
    </source>
</reference>
<keyword evidence="2" id="KW-1185">Reference proteome</keyword>
<accession>A0ACC2UQ78</accession>
<gene>
    <name evidence="1" type="ORF">DSO57_1018301</name>
</gene>
<name>A0ACC2UQ78_9FUNG</name>
<proteinExistence type="predicted"/>
<evidence type="ECO:0000313" key="2">
    <source>
        <dbReference type="Proteomes" id="UP001165960"/>
    </source>
</evidence>
<sequence length="167" mass="19174">MSNPNHDDKTEISPDKALYEAFSRAANSIIALHRQGADAALNGYNEGYAAFLIQFLAYIRGMDRRMIKTPHSSLPTPYINGDQILRELYGVCNPNWTHPKNIRHSVGSSPLSQLHSSSAADITNKELKRRLRLLKCDEEDNPFERELFKKFRRQRREPDSEAEDDML</sequence>
<comment type="caution">
    <text evidence="1">The sequence shown here is derived from an EMBL/GenBank/DDBJ whole genome shotgun (WGS) entry which is preliminary data.</text>
</comment>
<dbReference type="Proteomes" id="UP001165960">
    <property type="component" value="Unassembled WGS sequence"/>
</dbReference>